<dbReference type="Proteomes" id="UP001223261">
    <property type="component" value="Chromosome"/>
</dbReference>
<evidence type="ECO:0008006" key="4">
    <source>
        <dbReference type="Google" id="ProtNLM"/>
    </source>
</evidence>
<gene>
    <name evidence="2" type="ORF">PYH69_03985</name>
</gene>
<keyword evidence="1" id="KW-0812">Transmembrane</keyword>
<evidence type="ECO:0000256" key="1">
    <source>
        <dbReference type="SAM" id="Phobius"/>
    </source>
</evidence>
<keyword evidence="1" id="KW-0472">Membrane</keyword>
<accession>A0AAX3W5X8</accession>
<protein>
    <recommendedName>
        <fullName evidence="4">TMhelix containing protein</fullName>
    </recommendedName>
</protein>
<name>A0AAX3W5X8_MAMLE</name>
<reference evidence="2" key="1">
    <citation type="journal article" date="2023" name="Antibiotics">
        <title>Prevalence and Molecular Characterization of Methicillin-Resistant Staphylococci (MRS) and Mammaliicocci (MRM) in Dromedary Camels from Algeria: First Detection of SCCmec-mecC Hybrid in Methicillin-Resistant Mammaliicoccus lentus.</title>
        <authorList>
            <person name="Belhout C."/>
            <person name="Boyen F."/>
            <person name="Vereecke N."/>
            <person name="Theuns S."/>
            <person name="Taibi N."/>
            <person name="Stegger M."/>
            <person name="de la Fe-Rodriguez P.Y."/>
            <person name="Bouayad L."/>
            <person name="Elgroud R."/>
            <person name="Butaye P."/>
        </authorList>
    </citation>
    <scope>NUCLEOTIDE SEQUENCE</scope>
    <source>
        <strain evidence="2">7048</strain>
    </source>
</reference>
<evidence type="ECO:0000313" key="3">
    <source>
        <dbReference type="Proteomes" id="UP001223261"/>
    </source>
</evidence>
<proteinExistence type="predicted"/>
<feature type="transmembrane region" description="Helical" evidence="1">
    <location>
        <begin position="12"/>
        <end position="41"/>
    </location>
</feature>
<dbReference type="EMBL" id="CP118848">
    <property type="protein sequence ID" value="WHI60800.1"/>
    <property type="molecule type" value="Genomic_DNA"/>
</dbReference>
<evidence type="ECO:0000313" key="2">
    <source>
        <dbReference type="EMBL" id="WHI60800.1"/>
    </source>
</evidence>
<dbReference type="AlphaFoldDB" id="A0AAX3W5X8"/>
<keyword evidence="1" id="KW-1133">Transmembrane helix</keyword>
<organism evidence="2 3">
    <name type="scientific">Mammaliicoccus lentus</name>
    <name type="common">Staphylococcus lentus</name>
    <dbReference type="NCBI Taxonomy" id="42858"/>
    <lineage>
        <taxon>Bacteria</taxon>
        <taxon>Bacillati</taxon>
        <taxon>Bacillota</taxon>
        <taxon>Bacilli</taxon>
        <taxon>Bacillales</taxon>
        <taxon>Staphylococcaceae</taxon>
        <taxon>Mammaliicoccus</taxon>
    </lineage>
</organism>
<dbReference type="RefSeq" id="WP_282862744.1">
    <property type="nucleotide sequence ID" value="NZ_CP118848.1"/>
</dbReference>
<sequence length="50" mass="5817">MKIDKYSIDSVWLSIILGFIFVALVSPFMWVSVLVLIIFAIKKDKIKEEE</sequence>